<evidence type="ECO:0000256" key="1">
    <source>
        <dbReference type="ARBA" id="ARBA00004141"/>
    </source>
</evidence>
<evidence type="ECO:0000256" key="3">
    <source>
        <dbReference type="ARBA" id="ARBA00022989"/>
    </source>
</evidence>
<evidence type="ECO:0000313" key="8">
    <source>
        <dbReference type="Proteomes" id="UP000664628"/>
    </source>
</evidence>
<dbReference type="EMBL" id="JAFMYW010000001">
    <property type="protein sequence ID" value="MBO0948050.1"/>
    <property type="molecule type" value="Genomic_DNA"/>
</dbReference>
<dbReference type="Gene3D" id="1.20.1250.20">
    <property type="entry name" value="MFS general substrate transporter like domains"/>
    <property type="match status" value="1"/>
</dbReference>
<gene>
    <name evidence="7" type="ORF">J2I46_05615</name>
</gene>
<feature type="transmembrane region" description="Helical" evidence="5">
    <location>
        <begin position="390"/>
        <end position="411"/>
    </location>
</feature>
<evidence type="ECO:0000259" key="6">
    <source>
        <dbReference type="PROSITE" id="PS50850"/>
    </source>
</evidence>
<name>A0ABS3JDG8_9BACT</name>
<dbReference type="SUPFAM" id="SSF103473">
    <property type="entry name" value="MFS general substrate transporter"/>
    <property type="match status" value="1"/>
</dbReference>
<feature type="transmembrane region" description="Helical" evidence="5">
    <location>
        <begin position="266"/>
        <end position="287"/>
    </location>
</feature>
<feature type="transmembrane region" description="Helical" evidence="5">
    <location>
        <begin position="187"/>
        <end position="207"/>
    </location>
</feature>
<feature type="transmembrane region" description="Helical" evidence="5">
    <location>
        <begin position="352"/>
        <end position="370"/>
    </location>
</feature>
<evidence type="ECO:0000313" key="7">
    <source>
        <dbReference type="EMBL" id="MBO0948050.1"/>
    </source>
</evidence>
<dbReference type="RefSeq" id="WP_207327954.1">
    <property type="nucleotide sequence ID" value="NZ_JAFMYW010000001.1"/>
</dbReference>
<keyword evidence="4 5" id="KW-0472">Membrane</keyword>
<sequence length="445" mass="47877">MSVLTQSPTAETVQADLKNLIDTHPMSPFQVLMVAICFILNMNDGIDVLVVSFTGSEIVREWGLSKSELGYIFSVGLAGMTIGCFFLAPFGDKLGRRTLFIISLSFITAGMLLASVVGTYTQLLLMRFVTGLGIGGILPNLAAVAAEFSNNKRRDFNVGLVQAGWPIGAILAGFFTAWAIPAYGWRSAYLAAGGVSALMLLSIMLFMPESLAFLAGRQPRNAHRQINALLTRMGHSALDFLPEATGLRSTVPISVLFTPEYRASTLRLWVGIFFGFITLYTLMSWVPTLAKEAGMPFNMATYVGTALNVGAFSGSLIFGMAVARVGLRRLILAFMVIAFSIMVLYASLPMTYLLMFVMTFFIGIFVQGGFNGYYPTAARVYPAVIRTTGVGLAMGIGRFGAILGPALFGILSDAGLSFSLLFCLFSVPLLIAGLSAYTIPSKNLD</sequence>
<feature type="transmembrane region" description="Helical" evidence="5">
    <location>
        <begin position="158"/>
        <end position="181"/>
    </location>
</feature>
<feature type="transmembrane region" description="Helical" evidence="5">
    <location>
        <begin position="71"/>
        <end position="91"/>
    </location>
</feature>
<feature type="transmembrane region" description="Helical" evidence="5">
    <location>
        <begin position="299"/>
        <end position="323"/>
    </location>
</feature>
<comment type="caution">
    <text evidence="7">The sequence shown here is derived from an EMBL/GenBank/DDBJ whole genome shotgun (WGS) entry which is preliminary data.</text>
</comment>
<dbReference type="InterPro" id="IPR011701">
    <property type="entry name" value="MFS"/>
</dbReference>
<dbReference type="InterPro" id="IPR036259">
    <property type="entry name" value="MFS_trans_sf"/>
</dbReference>
<protein>
    <submittedName>
        <fullName evidence="7">MFS transporter</fullName>
    </submittedName>
</protein>
<feature type="transmembrane region" description="Helical" evidence="5">
    <location>
        <begin position="31"/>
        <end position="51"/>
    </location>
</feature>
<feature type="transmembrane region" description="Helical" evidence="5">
    <location>
        <begin position="124"/>
        <end position="146"/>
    </location>
</feature>
<keyword evidence="8" id="KW-1185">Reference proteome</keyword>
<dbReference type="Proteomes" id="UP000664628">
    <property type="component" value="Unassembled WGS sequence"/>
</dbReference>
<evidence type="ECO:0000256" key="2">
    <source>
        <dbReference type="ARBA" id="ARBA00022692"/>
    </source>
</evidence>
<keyword evidence="2 5" id="KW-0812">Transmembrane</keyword>
<comment type="subcellular location">
    <subcellularLocation>
        <location evidence="1">Membrane</location>
        <topology evidence="1">Multi-pass membrane protein</topology>
    </subcellularLocation>
</comment>
<dbReference type="PANTHER" id="PTHR23508">
    <property type="entry name" value="CARBOXYLIC ACID TRANSPORTER PROTEIN HOMOLOG"/>
    <property type="match status" value="1"/>
</dbReference>
<feature type="transmembrane region" description="Helical" evidence="5">
    <location>
        <begin position="98"/>
        <end position="118"/>
    </location>
</feature>
<feature type="transmembrane region" description="Helical" evidence="5">
    <location>
        <begin position="330"/>
        <end position="346"/>
    </location>
</feature>
<proteinExistence type="predicted"/>
<accession>A0ABS3JDG8</accession>
<keyword evidence="3 5" id="KW-1133">Transmembrane helix</keyword>
<dbReference type="PANTHER" id="PTHR23508:SF10">
    <property type="entry name" value="CARBOXYLIC ACID TRANSPORTER PROTEIN HOMOLOG"/>
    <property type="match status" value="1"/>
</dbReference>
<organism evidence="7 8">
    <name type="scientific">Fibrella forsythiae</name>
    <dbReference type="NCBI Taxonomy" id="2817061"/>
    <lineage>
        <taxon>Bacteria</taxon>
        <taxon>Pseudomonadati</taxon>
        <taxon>Bacteroidota</taxon>
        <taxon>Cytophagia</taxon>
        <taxon>Cytophagales</taxon>
        <taxon>Spirosomataceae</taxon>
        <taxon>Fibrella</taxon>
    </lineage>
</organism>
<feature type="transmembrane region" description="Helical" evidence="5">
    <location>
        <begin position="417"/>
        <end position="439"/>
    </location>
</feature>
<dbReference type="PROSITE" id="PS50850">
    <property type="entry name" value="MFS"/>
    <property type="match status" value="1"/>
</dbReference>
<feature type="domain" description="Major facilitator superfamily (MFS) profile" evidence="6">
    <location>
        <begin position="33"/>
        <end position="444"/>
    </location>
</feature>
<dbReference type="Pfam" id="PF07690">
    <property type="entry name" value="MFS_1"/>
    <property type="match status" value="1"/>
</dbReference>
<evidence type="ECO:0000256" key="5">
    <source>
        <dbReference type="SAM" id="Phobius"/>
    </source>
</evidence>
<reference evidence="7 8" key="1">
    <citation type="submission" date="2021-03" db="EMBL/GenBank/DDBJ databases">
        <title>Fibrella sp. HMF5405 genome sequencing and assembly.</title>
        <authorList>
            <person name="Kang H."/>
            <person name="Kim H."/>
            <person name="Bae S."/>
            <person name="Joh K."/>
        </authorList>
    </citation>
    <scope>NUCLEOTIDE SEQUENCE [LARGE SCALE GENOMIC DNA]</scope>
    <source>
        <strain evidence="7 8">HMF5405</strain>
    </source>
</reference>
<dbReference type="InterPro" id="IPR020846">
    <property type="entry name" value="MFS_dom"/>
</dbReference>
<evidence type="ECO:0000256" key="4">
    <source>
        <dbReference type="ARBA" id="ARBA00023136"/>
    </source>
</evidence>